<comment type="subcellular location">
    <subcellularLocation>
        <location evidence="1">Nucleus</location>
    </subcellularLocation>
</comment>
<accession>A0A4T0WV03</accession>
<dbReference type="OrthoDB" id="5069333at2759"/>
<sequence length="687" mass="80272">MAQPHKEESLDLTRHKKGSKSGLIRNRQIYSCKRCYIAKRKCDKTHPICLRCFKTKHKCEYFSKIEKKTKKYKVSDLSALNRKTPDYGLSVEDSSIEESTFKPSLRNILNTEINPQVSKEENDNFTLVISSNGEYSKFFPTAIFPFHDHQANLSMILNFNDSETRSHSLFDFSMIIEPLDDLESIKSLIPEKNLMDFIINHFVESILPFVPIIDNQEFLYDYEQFWRKVDTFDDKNFLVLLFSIVFASCTNLMLLKVLEQLNLFEGYENNNLWSIDFEKLRLRSYQCIQNLTRMLKSELAPSISVIVGLTLVYYLGSYNGANASMQIAGLVKLSQFFGLHRSLVPTSSALPLRDVIYSFVWYLDGLNAYYSGFPPNMNHEFFQTTHHSLANSNDINIIFLRGRLQNTRIWNAILFEFNKINKTDEASLFKVEEMYSESLNQVNSINELIKHNKQACDRYKIFLMTETRMGLRKSALMIHALRNSVKNNKVVDYKENITSELTLQAILLVNESIYRVRLGADVVKKSIWFYRFAMPFQAMYIILSHLQIHPDKELNFSMLDTKYEYTMIPEYTSFDYLTGDIRLKMVDYAIGTLSFLINFWPPAQVDRFEAIVNFRNYLFDNLKGRIDDLTKNHNTKSPSEITIAQPCKSKEPLRNATFFNEFDLFDKMMIDPAIWDDSSSFWMESKN</sequence>
<dbReference type="Pfam" id="PF00172">
    <property type="entry name" value="Zn_clus"/>
    <property type="match status" value="1"/>
</dbReference>
<name>A0A4T0WV03_9ASCO</name>
<evidence type="ECO:0000256" key="1">
    <source>
        <dbReference type="ARBA" id="ARBA00004123"/>
    </source>
</evidence>
<dbReference type="EMBL" id="SELW01000668">
    <property type="protein sequence ID" value="TID13883.1"/>
    <property type="molecule type" value="Genomic_DNA"/>
</dbReference>
<reference evidence="4 5" key="1">
    <citation type="journal article" date="2019" name="Front. Genet.">
        <title>Whole-Genome Sequencing of the Opportunistic Yeast Pathogen Candida inconspicua Uncovers Its Hybrid Origin.</title>
        <authorList>
            <person name="Mixao V."/>
            <person name="Hansen A.P."/>
            <person name="Saus E."/>
            <person name="Boekhout T."/>
            <person name="Lass-Florl C."/>
            <person name="Gabaldon T."/>
        </authorList>
    </citation>
    <scope>NUCLEOTIDE SEQUENCE [LARGE SCALE GENOMIC DNA]</scope>
    <source>
        <strain evidence="4 5">CBS 180</strain>
    </source>
</reference>
<dbReference type="GO" id="GO:0000981">
    <property type="term" value="F:DNA-binding transcription factor activity, RNA polymerase II-specific"/>
    <property type="evidence" value="ECO:0007669"/>
    <property type="project" value="InterPro"/>
</dbReference>
<evidence type="ECO:0000256" key="2">
    <source>
        <dbReference type="ARBA" id="ARBA00023242"/>
    </source>
</evidence>
<dbReference type="InterPro" id="IPR036864">
    <property type="entry name" value="Zn2-C6_fun-type_DNA-bd_sf"/>
</dbReference>
<dbReference type="InterPro" id="IPR050613">
    <property type="entry name" value="Sec_Metabolite_Reg"/>
</dbReference>
<dbReference type="SUPFAM" id="SSF57701">
    <property type="entry name" value="Zn2/Cys6 DNA-binding domain"/>
    <property type="match status" value="1"/>
</dbReference>
<dbReference type="GO" id="GO:0005634">
    <property type="term" value="C:nucleus"/>
    <property type="evidence" value="ECO:0007669"/>
    <property type="project" value="UniProtKB-SubCell"/>
</dbReference>
<feature type="domain" description="Zn(2)-C6 fungal-type" evidence="3">
    <location>
        <begin position="31"/>
        <end position="61"/>
    </location>
</feature>
<evidence type="ECO:0000313" key="4">
    <source>
        <dbReference type="EMBL" id="TID13883.1"/>
    </source>
</evidence>
<dbReference type="STRING" id="52247.A0A4T0WV03"/>
<protein>
    <recommendedName>
        <fullName evidence="3">Zn(2)-C6 fungal-type domain-containing protein</fullName>
    </recommendedName>
</protein>
<dbReference type="AlphaFoldDB" id="A0A4T0WV03"/>
<dbReference type="PANTHER" id="PTHR31001:SF40">
    <property type="entry name" value="ZN(II)2CYS6 TRANSCRIPTION FACTOR (EUROFUNG)"/>
    <property type="match status" value="1"/>
</dbReference>
<dbReference type="Gene3D" id="4.10.240.10">
    <property type="entry name" value="Zn(2)-C6 fungal-type DNA-binding domain"/>
    <property type="match status" value="1"/>
</dbReference>
<organism evidence="4 5">
    <name type="scientific">Pichia inconspicua</name>
    <dbReference type="NCBI Taxonomy" id="52247"/>
    <lineage>
        <taxon>Eukaryota</taxon>
        <taxon>Fungi</taxon>
        <taxon>Dikarya</taxon>
        <taxon>Ascomycota</taxon>
        <taxon>Saccharomycotina</taxon>
        <taxon>Pichiomycetes</taxon>
        <taxon>Pichiales</taxon>
        <taxon>Pichiaceae</taxon>
        <taxon>Pichia</taxon>
    </lineage>
</organism>
<evidence type="ECO:0000259" key="3">
    <source>
        <dbReference type="PROSITE" id="PS50048"/>
    </source>
</evidence>
<proteinExistence type="predicted"/>
<dbReference type="PANTHER" id="PTHR31001">
    <property type="entry name" value="UNCHARACTERIZED TRANSCRIPTIONAL REGULATORY PROTEIN"/>
    <property type="match status" value="1"/>
</dbReference>
<comment type="caution">
    <text evidence="4">The sequence shown here is derived from an EMBL/GenBank/DDBJ whole genome shotgun (WGS) entry which is preliminary data.</text>
</comment>
<keyword evidence="2" id="KW-0539">Nucleus</keyword>
<dbReference type="GO" id="GO:0008270">
    <property type="term" value="F:zinc ion binding"/>
    <property type="evidence" value="ECO:0007669"/>
    <property type="project" value="InterPro"/>
</dbReference>
<dbReference type="Proteomes" id="UP000307173">
    <property type="component" value="Unassembled WGS sequence"/>
</dbReference>
<gene>
    <name evidence="4" type="ORF">CANINC_004831</name>
</gene>
<evidence type="ECO:0000313" key="5">
    <source>
        <dbReference type="Proteomes" id="UP000307173"/>
    </source>
</evidence>
<dbReference type="CDD" id="cd12148">
    <property type="entry name" value="fungal_TF_MHR"/>
    <property type="match status" value="1"/>
</dbReference>
<dbReference type="InterPro" id="IPR001138">
    <property type="entry name" value="Zn2Cys6_DnaBD"/>
</dbReference>
<dbReference type="PROSITE" id="PS50048">
    <property type="entry name" value="ZN2_CY6_FUNGAL_2"/>
    <property type="match status" value="1"/>
</dbReference>
<keyword evidence="5" id="KW-1185">Reference proteome</keyword>
<dbReference type="CDD" id="cd00067">
    <property type="entry name" value="GAL4"/>
    <property type="match status" value="1"/>
</dbReference>